<dbReference type="InterPro" id="IPR055803">
    <property type="entry name" value="DUF7379"/>
</dbReference>
<evidence type="ECO:0000259" key="2">
    <source>
        <dbReference type="Pfam" id="PF24096"/>
    </source>
</evidence>
<reference evidence="3 4" key="1">
    <citation type="submission" date="2019-03" db="EMBL/GenBank/DDBJ databases">
        <title>Genomic Encyclopedia of Type Strains, Phase IV (KMG-IV): sequencing the most valuable type-strain genomes for metagenomic binning, comparative biology and taxonomic classification.</title>
        <authorList>
            <person name="Goeker M."/>
        </authorList>
    </citation>
    <scope>NUCLEOTIDE SEQUENCE [LARGE SCALE GENOMIC DNA]</scope>
    <source>
        <strain evidence="3 4">DSM 2286</strain>
    </source>
</reference>
<dbReference type="Proteomes" id="UP000295169">
    <property type="component" value="Unassembled WGS sequence"/>
</dbReference>
<sequence length="1874" mass="206507">MNDQVSATTVVHIPGRLQPDDPLWLASQFAPDSPIFADAPPARAFRLGGAGSRGDASEAVTERIPNDALVEIEFENGLRFWTAGADLRERLQAAGGDTTRGAGKAPDGAWDLPIRITPPSAGTRGLAGTLTIKTLRWVGLNLTEELRGKFVERAETLPVPHEGLFSVGDDGIRGDPLQTPIPDGARTLILLHGTASNSRGSFSKLWLHQPEQWARLRAWFGDRIYALEHRTLTKSPIENALNLARLLPHNGSVRFLSHSRGGLVGELLCLDPVEIDRKGIDATLDAAKSKDDAVKATLARQKEQFYQLIHELEARPQLKIERFVRVACPVIGTSLAGQKLDQWFSIFVLAAIADEMQRNSSRGFVLGGLASLVQYGLDTLAEITSAVIASRKRIDQLPGLQAQMPQSELVRILNGNPGRGELFVVAGDTQPMEKDFFAELRFGLIDRYFERDHDLVVDTRAMLDGPTRRACKVMFRSGTAVNHFNYFGNEDTAGAVASALTDEPDTHGVFRDYAGEWPLTDDIARGLFSARPLADPPLASARGIVIIVPGLCGSELKEAERDIWANPLALASGGFRKYLRIDNLEIEPGGPMTSPYLPLANALRKHGYVVRMHGYDWRKSIVDSTSGLEATMNIALNDAKQGKLPVHAIVHSMGGILIRAAFAKNDTLWKRWREQPRGEARVIMLGTPNLGSHAVTLMLTRRDKFFGKLALLDLHHTESELLQTAQQFPGVLELLPWMKEENGDRIREPATWNEFREADGKHWPDLPAEPLKNSAALWHTVLNNDPLLKDERLIYIAGTAAETPQRAEIGDDKKFHLFKTAEGDGRVTWASGIPKACQEGHRCYYMNAVHGDMPAHAEAYPALLDLLEKGTTDHRALTRKPASIQARGALESPGEYTPTDTSDITHYPTQNDLLAAATGATLLETARPGVSIEDRASVQVIHGDLIYLDSPVMVGHRQGVNNLEQAEAVLNRALNNRMQRRLDAGIYAGALSTFALFPRQPDEQFAVGAIVIGIGRIGELSPGRLADSVAQALTTYAIAMLEEHDRSPADRSQPLQLPVSALLIGAAVGEMSLQDSVVAILRGHCNARQRLLEAGLADRVRLSRLEFVELLEDRAIQALKAAREAVTLDGELRRSFTVADTLVTNEGGRQRAYAEPEEGAWAQIAINSMKIADGDGIQLLFDTYGGLARTERLYNGIPLDSIEQFTRQLTDKESDDEEVGRTLFELLLPHWLKEQAPDRRRVQLVLDSRAAAIPWELLRDRVADRSDSANAPLSVRSGLVRQLSTGRFRQRIRRADGYHALVVGDPDLGALSKHFPPLGGAQAEAQKIVPLLNDGGFATPPPLIGSNAEQIQMALYRQDWRVVHLSGHGVYQEALPVTCPGPPGVNSAPSLVTGMLIGENSLLTPAHIEQMRVVPDFVFLNCCSLGRIEAGHEMASDIRPGNPMLAANLATQLIEMGVRAVIAAGWRVLDGAAELFAITFYKAFLNGITFGEAVLAARRETYERFPHSNTWGAYQCYGDPGLLLPRPQQHYSETRVQPIRYDFVSPREVLAELERQTQLSRYHTGGSAHDRQREESVDALARLCEGRGWNARGDIQEAFGRLWGEFDDHERAILCYRAAQAAGDGSASIKTTEQLADMLARRGSVLLDSAETQDQGKELLRDAEALVDSLLKIDSTAERYCLRGSIWKRRLPVINDDELDSALQSMAEAYQDAERLADKRGGRLYYPAISVLHATLLRQLLGTLPPEELADAQVRIDNIRKELESPGFKPTNFWDRVAPLNLALTSTLLHAASNNSHQTRPEFGEDNPDFKVLLAFSSQGERRSVLDTLNTLANFLRRLTKHRQGAHGKRARELIKYLETLKEELRGNDRQGGA</sequence>
<feature type="domain" description="CHAT" evidence="1">
    <location>
        <begin position="1218"/>
        <end position="1519"/>
    </location>
</feature>
<dbReference type="PANTHER" id="PTHR37946:SF1">
    <property type="entry name" value="SLL1969 PROTEIN"/>
    <property type="match status" value="1"/>
</dbReference>
<dbReference type="InterPro" id="IPR029058">
    <property type="entry name" value="AB_hydrolase_fold"/>
</dbReference>
<dbReference type="RefSeq" id="WP_131300426.1">
    <property type="nucleotide sequence ID" value="NZ_JBHLST010000102.1"/>
</dbReference>
<proteinExistence type="predicted"/>
<dbReference type="Pfam" id="PF12770">
    <property type="entry name" value="CHAT"/>
    <property type="match status" value="1"/>
</dbReference>
<keyword evidence="3" id="KW-0012">Acyltransferase</keyword>
<dbReference type="Pfam" id="PF20308">
    <property type="entry name" value="TPR-S"/>
    <property type="match status" value="1"/>
</dbReference>
<feature type="domain" description="DUF7379" evidence="2">
    <location>
        <begin position="188"/>
        <end position="271"/>
    </location>
</feature>
<evidence type="ECO:0000313" key="3">
    <source>
        <dbReference type="EMBL" id="TCL18675.1"/>
    </source>
</evidence>
<dbReference type="Gene3D" id="3.40.50.1820">
    <property type="entry name" value="alpha/beta hydrolase"/>
    <property type="match status" value="1"/>
</dbReference>
<dbReference type="InterPro" id="IPR024983">
    <property type="entry name" value="CHAT_dom"/>
</dbReference>
<protein>
    <submittedName>
        <fullName evidence="3">Lecithin:cholesterol acyltransferase</fullName>
    </submittedName>
</protein>
<evidence type="ECO:0000259" key="1">
    <source>
        <dbReference type="Pfam" id="PF12770"/>
    </source>
</evidence>
<organism evidence="3 4">
    <name type="scientific">Azotobacter chroococcum</name>
    <dbReference type="NCBI Taxonomy" id="353"/>
    <lineage>
        <taxon>Bacteria</taxon>
        <taxon>Pseudomonadati</taxon>
        <taxon>Pseudomonadota</taxon>
        <taxon>Gammaproteobacteria</taxon>
        <taxon>Pseudomonadales</taxon>
        <taxon>Pseudomonadaceae</taxon>
        <taxon>Azotobacter</taxon>
    </lineage>
</organism>
<dbReference type="SUPFAM" id="SSF53474">
    <property type="entry name" value="alpha/beta-Hydrolases"/>
    <property type="match status" value="2"/>
</dbReference>
<dbReference type="GO" id="GO:0016746">
    <property type="term" value="F:acyltransferase activity"/>
    <property type="evidence" value="ECO:0007669"/>
    <property type="project" value="UniProtKB-KW"/>
</dbReference>
<dbReference type="InterPro" id="IPR046880">
    <property type="entry name" value="TPR-S"/>
</dbReference>
<comment type="caution">
    <text evidence="3">The sequence shown here is derived from an EMBL/GenBank/DDBJ whole genome shotgun (WGS) entry which is preliminary data.</text>
</comment>
<name>A0A4R1P446_9GAMM</name>
<dbReference type="PANTHER" id="PTHR37946">
    <property type="entry name" value="SLL1969 PROTEIN"/>
    <property type="match status" value="1"/>
</dbReference>
<dbReference type="Pfam" id="PF24096">
    <property type="entry name" value="DUF7379"/>
    <property type="match status" value="1"/>
</dbReference>
<keyword evidence="3" id="KW-0808">Transferase</keyword>
<dbReference type="EMBL" id="SMMU01000044">
    <property type="protein sequence ID" value="TCL18675.1"/>
    <property type="molecule type" value="Genomic_DNA"/>
</dbReference>
<accession>A0A4R1P446</accession>
<gene>
    <name evidence="3" type="ORF">EV691_1444</name>
</gene>
<evidence type="ECO:0000313" key="4">
    <source>
        <dbReference type="Proteomes" id="UP000295169"/>
    </source>
</evidence>